<name>A0A4U7BH42_9BACT</name>
<accession>A0A4U7BH42</accession>
<dbReference type="OrthoDB" id="5355933at2"/>
<dbReference type="AlphaFoldDB" id="A0A4U7BH42"/>
<comment type="caution">
    <text evidence="1">The sequence shown here is derived from an EMBL/GenBank/DDBJ whole genome shotgun (WGS) entry which is preliminary data.</text>
</comment>
<dbReference type="RefSeq" id="WP_137621155.1">
    <property type="nucleotide sequence ID" value="NZ_NXLZ01000013.1"/>
</dbReference>
<dbReference type="Proteomes" id="UP000308838">
    <property type="component" value="Unassembled WGS sequence"/>
</dbReference>
<dbReference type="EMBL" id="NXLZ01000013">
    <property type="protein sequence ID" value="TKX29531.1"/>
    <property type="molecule type" value="Genomic_DNA"/>
</dbReference>
<evidence type="ECO:0000313" key="2">
    <source>
        <dbReference type="Proteomes" id="UP000308838"/>
    </source>
</evidence>
<keyword evidence="2" id="KW-1185">Reference proteome</keyword>
<gene>
    <name evidence="1" type="ORF">CQA69_07465</name>
</gene>
<evidence type="ECO:0000313" key="1">
    <source>
        <dbReference type="EMBL" id="TKX29531.1"/>
    </source>
</evidence>
<proteinExistence type="predicted"/>
<protein>
    <submittedName>
        <fullName evidence="1">Uncharacterized protein</fullName>
    </submittedName>
</protein>
<sequence length="98" mass="11919">MDKLKEKIIQDLENEFKVLYKKLLKEKDYLARDNILELMTLYNLGIHSYLIANKLETNEDETIIQVPLFERYLMGRKFVVKYNDKKQKYELKSTFCEF</sequence>
<organism evidence="1 2">
    <name type="scientific">Campylobacter estrildidarum</name>
    <dbReference type="NCBI Taxonomy" id="2510189"/>
    <lineage>
        <taxon>Bacteria</taxon>
        <taxon>Pseudomonadati</taxon>
        <taxon>Campylobacterota</taxon>
        <taxon>Epsilonproteobacteria</taxon>
        <taxon>Campylobacterales</taxon>
        <taxon>Campylobacteraceae</taxon>
        <taxon>Campylobacter</taxon>
    </lineage>
</organism>
<reference evidence="1 2" key="1">
    <citation type="submission" date="2018-05" db="EMBL/GenBank/DDBJ databases">
        <title>Novel Campyloabacter and Helicobacter Species and Strains.</title>
        <authorList>
            <person name="Mannion A.J."/>
            <person name="Shen Z."/>
            <person name="Fox J.G."/>
        </authorList>
    </citation>
    <scope>NUCLEOTIDE SEQUENCE [LARGE SCALE GENOMIC DNA]</scope>
    <source>
        <strain evidence="2">MIT17-664</strain>
    </source>
</reference>